<feature type="signal peptide" evidence="1">
    <location>
        <begin position="1"/>
        <end position="20"/>
    </location>
</feature>
<evidence type="ECO:0000313" key="2">
    <source>
        <dbReference type="EMBL" id="KAK4464608.1"/>
    </source>
</evidence>
<sequence length="206" mass="22354">MRFSATLSMAMASFSASALAMPAEPAVRQDAVALPAKLVPESIANATALGVDVWGPIPADATTGDGYYKAEPGTPGWAWIRAQVDLAAYEKELQARGLSVPEGVEKRQATNIQLNFFTGDWCTGSAWHFPNLGYGVKAVPAENVYIYSVGFSGRTLRANEYLTLRRGDFNGDRCAEWHGTINGPTEPNLCWQIEATTCFRMNQSVN</sequence>
<evidence type="ECO:0000256" key="1">
    <source>
        <dbReference type="SAM" id="SignalP"/>
    </source>
</evidence>
<feature type="chain" id="PRO_5043676066" evidence="1">
    <location>
        <begin position="21"/>
        <end position="206"/>
    </location>
</feature>
<comment type="caution">
    <text evidence="2">The sequence shown here is derived from an EMBL/GenBank/DDBJ whole genome shotgun (WGS) entry which is preliminary data.</text>
</comment>
<dbReference type="Proteomes" id="UP001321749">
    <property type="component" value="Unassembled WGS sequence"/>
</dbReference>
<dbReference type="EMBL" id="MU864946">
    <property type="protein sequence ID" value="KAK4464608.1"/>
    <property type="molecule type" value="Genomic_DNA"/>
</dbReference>
<reference evidence="2" key="1">
    <citation type="journal article" date="2023" name="Mol. Phylogenet. Evol.">
        <title>Genome-scale phylogeny and comparative genomics of the fungal order Sordariales.</title>
        <authorList>
            <person name="Hensen N."/>
            <person name="Bonometti L."/>
            <person name="Westerberg I."/>
            <person name="Brannstrom I.O."/>
            <person name="Guillou S."/>
            <person name="Cros-Aarteil S."/>
            <person name="Calhoun S."/>
            <person name="Haridas S."/>
            <person name="Kuo A."/>
            <person name="Mondo S."/>
            <person name="Pangilinan J."/>
            <person name="Riley R."/>
            <person name="LaButti K."/>
            <person name="Andreopoulos B."/>
            <person name="Lipzen A."/>
            <person name="Chen C."/>
            <person name="Yan M."/>
            <person name="Daum C."/>
            <person name="Ng V."/>
            <person name="Clum A."/>
            <person name="Steindorff A."/>
            <person name="Ohm R.A."/>
            <person name="Martin F."/>
            <person name="Silar P."/>
            <person name="Natvig D.O."/>
            <person name="Lalanne C."/>
            <person name="Gautier V."/>
            <person name="Ament-Velasquez S.L."/>
            <person name="Kruys A."/>
            <person name="Hutchinson M.I."/>
            <person name="Powell A.J."/>
            <person name="Barry K."/>
            <person name="Miller A.N."/>
            <person name="Grigoriev I.V."/>
            <person name="Debuchy R."/>
            <person name="Gladieux P."/>
            <person name="Hiltunen Thoren M."/>
            <person name="Johannesson H."/>
        </authorList>
    </citation>
    <scope>NUCLEOTIDE SEQUENCE</scope>
    <source>
        <strain evidence="2">PSN324</strain>
    </source>
</reference>
<keyword evidence="1" id="KW-0732">Signal</keyword>
<organism evidence="2 3">
    <name type="scientific">Cladorrhinum samala</name>
    <dbReference type="NCBI Taxonomy" id="585594"/>
    <lineage>
        <taxon>Eukaryota</taxon>
        <taxon>Fungi</taxon>
        <taxon>Dikarya</taxon>
        <taxon>Ascomycota</taxon>
        <taxon>Pezizomycotina</taxon>
        <taxon>Sordariomycetes</taxon>
        <taxon>Sordariomycetidae</taxon>
        <taxon>Sordariales</taxon>
        <taxon>Podosporaceae</taxon>
        <taxon>Cladorrhinum</taxon>
    </lineage>
</organism>
<protein>
    <submittedName>
        <fullName evidence="2">Uncharacterized protein</fullName>
    </submittedName>
</protein>
<reference evidence="2" key="2">
    <citation type="submission" date="2023-06" db="EMBL/GenBank/DDBJ databases">
        <authorList>
            <consortium name="Lawrence Berkeley National Laboratory"/>
            <person name="Mondo S.J."/>
            <person name="Hensen N."/>
            <person name="Bonometti L."/>
            <person name="Westerberg I."/>
            <person name="Brannstrom I.O."/>
            <person name="Guillou S."/>
            <person name="Cros-Aarteil S."/>
            <person name="Calhoun S."/>
            <person name="Haridas S."/>
            <person name="Kuo A."/>
            <person name="Pangilinan J."/>
            <person name="Riley R."/>
            <person name="Labutti K."/>
            <person name="Andreopoulos B."/>
            <person name="Lipzen A."/>
            <person name="Chen C."/>
            <person name="Yanf M."/>
            <person name="Daum C."/>
            <person name="Ng V."/>
            <person name="Clum A."/>
            <person name="Steindorff A."/>
            <person name="Ohm R."/>
            <person name="Martin F."/>
            <person name="Silar P."/>
            <person name="Natvig D."/>
            <person name="Lalanne C."/>
            <person name="Gautier V."/>
            <person name="Ament-Velasquez S.L."/>
            <person name="Kruys A."/>
            <person name="Hutchinson M.I."/>
            <person name="Powell A.J."/>
            <person name="Barry K."/>
            <person name="Miller A.N."/>
            <person name="Grigoriev I.V."/>
            <person name="Debuchy R."/>
            <person name="Gladieux P."/>
            <person name="Thoren M.H."/>
            <person name="Johannesson H."/>
        </authorList>
    </citation>
    <scope>NUCLEOTIDE SEQUENCE</scope>
    <source>
        <strain evidence="2">PSN324</strain>
    </source>
</reference>
<proteinExistence type="predicted"/>
<gene>
    <name evidence="2" type="ORF">QBC42DRAFT_170841</name>
</gene>
<keyword evidence="3" id="KW-1185">Reference proteome</keyword>
<name>A0AAV9HYJ7_9PEZI</name>
<dbReference type="AlphaFoldDB" id="A0AAV9HYJ7"/>
<accession>A0AAV9HYJ7</accession>
<evidence type="ECO:0000313" key="3">
    <source>
        <dbReference type="Proteomes" id="UP001321749"/>
    </source>
</evidence>